<evidence type="ECO:0000256" key="5">
    <source>
        <dbReference type="ARBA" id="ARBA00022729"/>
    </source>
</evidence>
<keyword evidence="3" id="KW-0410">Iron transport</keyword>
<dbReference type="PANTHER" id="PTHR30006">
    <property type="entry name" value="THIAMINE-BINDING PERIPLASMIC PROTEIN-RELATED"/>
    <property type="match status" value="1"/>
</dbReference>
<dbReference type="GO" id="GO:0055085">
    <property type="term" value="P:transmembrane transport"/>
    <property type="evidence" value="ECO:0007669"/>
    <property type="project" value="InterPro"/>
</dbReference>
<feature type="binding site" evidence="8">
    <location>
        <position position="232"/>
    </location>
    <ligand>
        <name>Fe cation</name>
        <dbReference type="ChEBI" id="CHEBI:24875"/>
    </ligand>
</feature>
<comment type="caution">
    <text evidence="10">The sequence shown here is derived from an EMBL/GenBank/DDBJ whole genome shotgun (WGS) entry which is preliminary data.</text>
</comment>
<organism evidence="10 11">
    <name type="scientific">Ideonella livida</name>
    <dbReference type="NCBI Taxonomy" id="2707176"/>
    <lineage>
        <taxon>Bacteria</taxon>
        <taxon>Pseudomonadati</taxon>
        <taxon>Pseudomonadota</taxon>
        <taxon>Betaproteobacteria</taxon>
        <taxon>Burkholderiales</taxon>
        <taxon>Sphaerotilaceae</taxon>
        <taxon>Ideonella</taxon>
    </lineage>
</organism>
<dbReference type="GO" id="GO:0030288">
    <property type="term" value="C:outer membrane-bounded periplasmic space"/>
    <property type="evidence" value="ECO:0007669"/>
    <property type="project" value="TreeGrafter"/>
</dbReference>
<dbReference type="RefSeq" id="WP_163456743.1">
    <property type="nucleotide sequence ID" value="NZ_JAAGOH010000006.1"/>
</dbReference>
<proteinExistence type="inferred from homology"/>
<dbReference type="AlphaFoldDB" id="A0A7C9TI04"/>
<protein>
    <submittedName>
        <fullName evidence="10">Fe(3+) ABC transporter substrate-binding protein</fullName>
    </submittedName>
</protein>
<comment type="similarity">
    <text evidence="1">Belongs to the bacterial solute-binding protein 1 family.</text>
</comment>
<evidence type="ECO:0000256" key="6">
    <source>
        <dbReference type="ARBA" id="ARBA00023004"/>
    </source>
</evidence>
<dbReference type="GO" id="GO:0006826">
    <property type="term" value="P:iron ion transport"/>
    <property type="evidence" value="ECO:0007669"/>
    <property type="project" value="UniProtKB-KW"/>
</dbReference>
<evidence type="ECO:0000313" key="10">
    <source>
        <dbReference type="EMBL" id="NDY90880.1"/>
    </source>
</evidence>
<feature type="binding site" evidence="8">
    <location>
        <position position="233"/>
    </location>
    <ligand>
        <name>Fe cation</name>
        <dbReference type="ChEBI" id="CHEBI:24875"/>
    </ligand>
</feature>
<evidence type="ECO:0000313" key="11">
    <source>
        <dbReference type="Proteomes" id="UP000484255"/>
    </source>
</evidence>
<keyword evidence="11" id="KW-1185">Reference proteome</keyword>
<feature type="signal peptide" evidence="9">
    <location>
        <begin position="1"/>
        <end position="28"/>
    </location>
</feature>
<dbReference type="InterPro" id="IPR026045">
    <property type="entry name" value="Ferric-bd"/>
</dbReference>
<keyword evidence="4 8" id="KW-0479">Metal-binding</keyword>
<keyword evidence="7" id="KW-0406">Ion transport</keyword>
<dbReference type="Proteomes" id="UP000484255">
    <property type="component" value="Unassembled WGS sequence"/>
</dbReference>
<dbReference type="InterPro" id="IPR006061">
    <property type="entry name" value="SBP_1_CS"/>
</dbReference>
<dbReference type="InterPro" id="IPR006059">
    <property type="entry name" value="SBP"/>
</dbReference>
<gene>
    <name evidence="10" type="ORF">G3A44_06690</name>
</gene>
<evidence type="ECO:0000256" key="4">
    <source>
        <dbReference type="ARBA" id="ARBA00022723"/>
    </source>
</evidence>
<keyword evidence="2" id="KW-0813">Transport</keyword>
<evidence type="ECO:0000256" key="3">
    <source>
        <dbReference type="ARBA" id="ARBA00022496"/>
    </source>
</evidence>
<feature type="chain" id="PRO_5029017995" evidence="9">
    <location>
        <begin position="29"/>
        <end position="352"/>
    </location>
</feature>
<keyword evidence="5 9" id="KW-0732">Signal</keyword>
<sequence length="352" mass="37759">MFALRPWARRAALLTAALAGLSSSLALAQDDKVLNLYSARHYQTDEALYADFTAATGIRINRVDADDAGILERLRNEGAASPADVILLVDAARLWRAEESGLFRPIKSAVLEQRIPAKLRGADKGQGSQWFGFSTRARVIVYNKTTVKKEDADTYEELADPKNKGKVCTRSGAHPYNLSLFGALLEHHGPAKTETLLKGMVDNMARPPKGGDTDQIKAVASGECAIALSNSYYVARMMRSTKPEDRAVMEKVGVVFPNQADVGAHVNIAGGAVARHAPHGEAAIKFLEYLASPKAQGYFANGNNEYAVVEGASADNPALKALGPFKAEVIPVAVVGANSAKVQQLLDRVGFK</sequence>
<dbReference type="PROSITE" id="PS01037">
    <property type="entry name" value="SBP_BACTERIAL_1"/>
    <property type="match status" value="1"/>
</dbReference>
<dbReference type="GO" id="GO:0046872">
    <property type="term" value="F:metal ion binding"/>
    <property type="evidence" value="ECO:0007669"/>
    <property type="project" value="UniProtKB-KW"/>
</dbReference>
<dbReference type="Gene3D" id="3.40.190.10">
    <property type="entry name" value="Periplasmic binding protein-like II"/>
    <property type="match status" value="2"/>
</dbReference>
<feature type="binding site" evidence="8">
    <location>
        <position position="41"/>
    </location>
    <ligand>
        <name>Fe cation</name>
        <dbReference type="ChEBI" id="CHEBI:24875"/>
    </ligand>
</feature>
<dbReference type="EMBL" id="JAAGOH010000006">
    <property type="protein sequence ID" value="NDY90880.1"/>
    <property type="molecule type" value="Genomic_DNA"/>
</dbReference>
<reference evidence="10 11" key="1">
    <citation type="submission" date="2020-02" db="EMBL/GenBank/DDBJ databases">
        <title>Ideonella bacterium strain TBM-1.</title>
        <authorList>
            <person name="Chen W.-M."/>
        </authorList>
    </citation>
    <scope>NUCLEOTIDE SEQUENCE [LARGE SCALE GENOMIC DNA]</scope>
    <source>
        <strain evidence="10 11">TBM-1</strain>
    </source>
</reference>
<dbReference type="PIRSF" id="PIRSF002825">
    <property type="entry name" value="CfbpA"/>
    <property type="match status" value="1"/>
</dbReference>
<keyword evidence="6 8" id="KW-0408">Iron</keyword>
<dbReference type="SUPFAM" id="SSF53850">
    <property type="entry name" value="Periplasmic binding protein-like II"/>
    <property type="match status" value="1"/>
</dbReference>
<evidence type="ECO:0000256" key="9">
    <source>
        <dbReference type="SAM" id="SignalP"/>
    </source>
</evidence>
<dbReference type="Pfam" id="PF13416">
    <property type="entry name" value="SBP_bac_8"/>
    <property type="match status" value="1"/>
</dbReference>
<evidence type="ECO:0000256" key="1">
    <source>
        <dbReference type="ARBA" id="ARBA00008520"/>
    </source>
</evidence>
<evidence type="ECO:0000256" key="2">
    <source>
        <dbReference type="ARBA" id="ARBA00022448"/>
    </source>
</evidence>
<dbReference type="PANTHER" id="PTHR30006:SF15">
    <property type="entry name" value="IRON-UTILIZATION PERIPLASMIC PROTEIN"/>
    <property type="match status" value="1"/>
</dbReference>
<evidence type="ECO:0000256" key="8">
    <source>
        <dbReference type="PIRSR" id="PIRSR002825-1"/>
    </source>
</evidence>
<evidence type="ECO:0000256" key="7">
    <source>
        <dbReference type="ARBA" id="ARBA00023065"/>
    </source>
</evidence>
<accession>A0A7C9TI04</accession>
<name>A0A7C9TI04_9BURK</name>
<dbReference type="CDD" id="cd13542">
    <property type="entry name" value="PBP2_FutA1_ilke"/>
    <property type="match status" value="1"/>
</dbReference>